<accession>A0AAQ2D6I5</accession>
<dbReference type="GO" id="GO:0004022">
    <property type="term" value="F:alcohol dehydrogenase (NAD+) activity"/>
    <property type="evidence" value="ECO:0007669"/>
    <property type="project" value="TreeGrafter"/>
</dbReference>
<dbReference type="PANTHER" id="PTHR42940">
    <property type="entry name" value="ALCOHOL DEHYDROGENASE 1-RELATED"/>
    <property type="match status" value="1"/>
</dbReference>
<dbReference type="RefSeq" id="WP_136494289.1">
    <property type="nucleotide sequence ID" value="NZ_SSBS01000012.1"/>
</dbReference>
<dbReference type="InterPro" id="IPR020843">
    <property type="entry name" value="ER"/>
</dbReference>
<protein>
    <submittedName>
        <fullName evidence="7">Alcohol dehydrogenase</fullName>
    </submittedName>
</protein>
<dbReference type="Gene3D" id="3.40.50.720">
    <property type="entry name" value="NAD(P)-binding Rossmann-like Domain"/>
    <property type="match status" value="1"/>
</dbReference>
<dbReference type="EMBL" id="SSBS01000012">
    <property type="protein sequence ID" value="THF25805.1"/>
    <property type="molecule type" value="Genomic_DNA"/>
</dbReference>
<dbReference type="Pfam" id="PF08240">
    <property type="entry name" value="ADH_N"/>
    <property type="match status" value="1"/>
</dbReference>
<organism evidence="7 8">
    <name type="scientific">Pseudomonas atacamensis</name>
    <dbReference type="NCBI Taxonomy" id="2565368"/>
    <lineage>
        <taxon>Bacteria</taxon>
        <taxon>Pseudomonadati</taxon>
        <taxon>Pseudomonadota</taxon>
        <taxon>Gammaproteobacteria</taxon>
        <taxon>Pseudomonadales</taxon>
        <taxon>Pseudomonadaceae</taxon>
        <taxon>Pseudomonas</taxon>
    </lineage>
</organism>
<evidence type="ECO:0000259" key="6">
    <source>
        <dbReference type="SMART" id="SM00829"/>
    </source>
</evidence>
<dbReference type="InterPro" id="IPR011032">
    <property type="entry name" value="GroES-like_sf"/>
</dbReference>
<dbReference type="Pfam" id="PF00107">
    <property type="entry name" value="ADH_zinc_N"/>
    <property type="match status" value="1"/>
</dbReference>
<comment type="caution">
    <text evidence="7">The sequence shown here is derived from an EMBL/GenBank/DDBJ whole genome shotgun (WGS) entry which is preliminary data.</text>
</comment>
<dbReference type="SUPFAM" id="SSF51735">
    <property type="entry name" value="NAD(P)-binding Rossmann-fold domains"/>
    <property type="match status" value="1"/>
</dbReference>
<dbReference type="PANTHER" id="PTHR42940:SF7">
    <property type="entry name" value="ALCOHOL DEHYDROGENASE-LIKE N-TERMINAL DOMAIN-CONTAINING PROTEIN"/>
    <property type="match status" value="1"/>
</dbReference>
<dbReference type="InterPro" id="IPR013154">
    <property type="entry name" value="ADH-like_N"/>
</dbReference>
<feature type="domain" description="Enoyl reductase (ER)" evidence="6">
    <location>
        <begin position="11"/>
        <end position="336"/>
    </location>
</feature>
<dbReference type="InterPro" id="IPR036291">
    <property type="entry name" value="NAD(P)-bd_dom_sf"/>
</dbReference>
<dbReference type="GO" id="GO:0046872">
    <property type="term" value="F:metal ion binding"/>
    <property type="evidence" value="ECO:0007669"/>
    <property type="project" value="UniProtKB-KW"/>
</dbReference>
<dbReference type="CDD" id="cd08296">
    <property type="entry name" value="CAD_like"/>
    <property type="match status" value="1"/>
</dbReference>
<proteinExistence type="inferred from homology"/>
<evidence type="ECO:0000256" key="1">
    <source>
        <dbReference type="ARBA" id="ARBA00001947"/>
    </source>
</evidence>
<keyword evidence="5" id="KW-0560">Oxidoreductase</keyword>
<dbReference type="Proteomes" id="UP000310574">
    <property type="component" value="Unassembled WGS sequence"/>
</dbReference>
<dbReference type="InterPro" id="IPR013149">
    <property type="entry name" value="ADH-like_C"/>
</dbReference>
<evidence type="ECO:0000256" key="2">
    <source>
        <dbReference type="ARBA" id="ARBA00008072"/>
    </source>
</evidence>
<evidence type="ECO:0000313" key="8">
    <source>
        <dbReference type="Proteomes" id="UP000310574"/>
    </source>
</evidence>
<reference evidence="7 8" key="1">
    <citation type="submission" date="2019-04" db="EMBL/GenBank/DDBJ databases">
        <title>Draft genome sequence of Pseudomonas sp. M7D1 isolated from rhizosphere of plant the flowery desert.</title>
        <authorList>
            <person name="Poblete-Morales M."/>
            <person name="Plaza N."/>
            <person name="Corsini G."/>
            <person name="Silva E."/>
        </authorList>
    </citation>
    <scope>NUCLEOTIDE SEQUENCE [LARGE SCALE GENOMIC DNA]</scope>
    <source>
        <strain evidence="7 8">M7D1</strain>
    </source>
</reference>
<evidence type="ECO:0000256" key="4">
    <source>
        <dbReference type="ARBA" id="ARBA00022833"/>
    </source>
</evidence>
<name>A0AAQ2D6I5_9PSED</name>
<dbReference type="SUPFAM" id="SSF50129">
    <property type="entry name" value="GroES-like"/>
    <property type="match status" value="1"/>
</dbReference>
<sequence>MQSTYRAMQVTTPGVLELVERPTPLPSEGEVLIQVEACGICGADVGDIEGADPNLQPPRVPGHEVVGRIVAMGTGTPSIWKLGQRVGVGRLGGHCNECVQCRRGQFQLCSNQPFVGASCDGGYAEMMLARSTGLVSIPDELESEAAAPILCAGIATFNALKKCDAQAGDLVAILGIGGLGHMALQYARRMGFKVAAIGRGEEIAEDVLALGAHFYIDTDKVDAAAELNALGGAQAIITTIGKPDVVSAIMPGLAPQGQLILLGAGKDPLPVSTGHLVVGERGVIGSITGTPFESEKTLDFSVLTGIRPKIETMPLEKAAEAYEKMKSGNVQYRMVLTMPLSSKA</sequence>
<gene>
    <name evidence="7" type="ORF">E5170_28385</name>
</gene>
<dbReference type="SMART" id="SM00829">
    <property type="entry name" value="PKS_ER"/>
    <property type="match status" value="1"/>
</dbReference>
<dbReference type="AlphaFoldDB" id="A0AAQ2D6I5"/>
<keyword evidence="3" id="KW-0479">Metal-binding</keyword>
<evidence type="ECO:0000256" key="5">
    <source>
        <dbReference type="ARBA" id="ARBA00023002"/>
    </source>
</evidence>
<evidence type="ECO:0000313" key="7">
    <source>
        <dbReference type="EMBL" id="THF25805.1"/>
    </source>
</evidence>
<comment type="cofactor">
    <cofactor evidence="1">
        <name>Zn(2+)</name>
        <dbReference type="ChEBI" id="CHEBI:29105"/>
    </cofactor>
</comment>
<evidence type="ECO:0000256" key="3">
    <source>
        <dbReference type="ARBA" id="ARBA00022723"/>
    </source>
</evidence>
<keyword evidence="4" id="KW-0862">Zinc</keyword>
<comment type="similarity">
    <text evidence="2">Belongs to the zinc-containing alcohol dehydrogenase family.</text>
</comment>
<dbReference type="Gene3D" id="3.90.180.10">
    <property type="entry name" value="Medium-chain alcohol dehydrogenases, catalytic domain"/>
    <property type="match status" value="1"/>
</dbReference>
<dbReference type="GO" id="GO:0005737">
    <property type="term" value="C:cytoplasm"/>
    <property type="evidence" value="ECO:0007669"/>
    <property type="project" value="TreeGrafter"/>
</dbReference>